<keyword evidence="3" id="KW-0436">Ligase</keyword>
<evidence type="ECO:0000256" key="2">
    <source>
        <dbReference type="ARBA" id="ARBA00006432"/>
    </source>
</evidence>
<comment type="similarity">
    <text evidence="2">Belongs to the ATP-dependent AMP-binding enzyme family.</text>
</comment>
<evidence type="ECO:0000259" key="5">
    <source>
        <dbReference type="Pfam" id="PF00501"/>
    </source>
</evidence>
<name>A0ABM3FYS3_NEOLC</name>
<evidence type="ECO:0000256" key="3">
    <source>
        <dbReference type="ARBA" id="ARBA00022598"/>
    </source>
</evidence>
<evidence type="ECO:0000313" key="7">
    <source>
        <dbReference type="Proteomes" id="UP000829291"/>
    </source>
</evidence>
<reference evidence="8" key="1">
    <citation type="submission" date="2025-08" db="UniProtKB">
        <authorList>
            <consortium name="RefSeq"/>
        </authorList>
    </citation>
    <scope>IDENTIFICATION</scope>
    <source>
        <tissue evidence="8">Thorax and Abdomen</tissue>
    </source>
</reference>
<accession>A0ABM3FYS3</accession>
<dbReference type="InterPro" id="IPR042099">
    <property type="entry name" value="ANL_N_sf"/>
</dbReference>
<comment type="subcellular location">
    <subcellularLocation>
        <location evidence="1">Peroxisome</location>
    </subcellularLocation>
</comment>
<evidence type="ECO:0000256" key="1">
    <source>
        <dbReference type="ARBA" id="ARBA00004275"/>
    </source>
</evidence>
<dbReference type="Gene3D" id="3.30.300.30">
    <property type="match status" value="1"/>
</dbReference>
<sequence length="543" mass="60787">MNVNNSGFRIRNHVLEGEQVSYNANYNSVGKFVLDRLESNPALTGQIDTATGEIYTFGKMRERSVRCALWMKSQGLIPRDVIAIYSEHQLDAMIPCYAALYLGAIFTASDVALETSDFYHRLSVTKPKIIFVSEKGVAAVEESLKATKLDAKIVVFGRCTGFIDFESAIAKQDAEEVMNFKCTPIESSREIALILFSSGTTDLPKDPAMSHAALLMQFCIKSEIFGMDGKICLYLPHFSWITGLHCSFMSLGWGIPRLITKVFDEPSIFAIIEKYKVNWLHVSPGMLNRFLKSDVLGLYDLSSLTRVIFSGTPLSTTSYEALSKRFPKIQIVVNYGTTEVGCVSLQSLDSGLTTFCGKIVENAKLKVIDPDTNRLLGPSEKGELLLKSTFMMNSYYENPEATAEIVDEEGWVHSGDFGYYDENGNVFVINRIKEIIWYHGRNVYPSEIENLILTHPGVMEVAVVGQPHLDDVEHPIAFVVRVTGSDIREEITETEIVDLVAARMPDHYRLRGGVTFLEDIPKTSTGKFQRRKLRDLVRAMVTP</sequence>
<dbReference type="Proteomes" id="UP000829291">
    <property type="component" value="Chromosome 4"/>
</dbReference>
<feature type="domain" description="AMP-binding enzyme C-terminal" evidence="6">
    <location>
        <begin position="447"/>
        <end position="527"/>
    </location>
</feature>
<evidence type="ECO:0000313" key="8">
    <source>
        <dbReference type="RefSeq" id="XP_046593177.1"/>
    </source>
</evidence>
<keyword evidence="7" id="KW-1185">Reference proteome</keyword>
<dbReference type="InterPro" id="IPR000873">
    <property type="entry name" value="AMP-dep_synth/lig_dom"/>
</dbReference>
<feature type="domain" description="AMP-dependent synthetase/ligase" evidence="5">
    <location>
        <begin position="42"/>
        <end position="396"/>
    </location>
</feature>
<dbReference type="RefSeq" id="XP_046593177.1">
    <property type="nucleotide sequence ID" value="XM_046737221.1"/>
</dbReference>
<organism evidence="7 8">
    <name type="scientific">Neodiprion lecontei</name>
    <name type="common">Redheaded pine sawfly</name>
    <dbReference type="NCBI Taxonomy" id="441921"/>
    <lineage>
        <taxon>Eukaryota</taxon>
        <taxon>Metazoa</taxon>
        <taxon>Ecdysozoa</taxon>
        <taxon>Arthropoda</taxon>
        <taxon>Hexapoda</taxon>
        <taxon>Insecta</taxon>
        <taxon>Pterygota</taxon>
        <taxon>Neoptera</taxon>
        <taxon>Endopterygota</taxon>
        <taxon>Hymenoptera</taxon>
        <taxon>Tenthredinoidea</taxon>
        <taxon>Diprionidae</taxon>
        <taxon>Diprioninae</taxon>
        <taxon>Neodiprion</taxon>
    </lineage>
</organism>
<dbReference type="PANTHER" id="PTHR24096">
    <property type="entry name" value="LONG-CHAIN-FATTY-ACID--COA LIGASE"/>
    <property type="match status" value="1"/>
</dbReference>
<dbReference type="Gene3D" id="3.40.50.12780">
    <property type="entry name" value="N-terminal domain of ligase-like"/>
    <property type="match status" value="1"/>
</dbReference>
<dbReference type="InterPro" id="IPR025110">
    <property type="entry name" value="AMP-bd_C"/>
</dbReference>
<dbReference type="SUPFAM" id="SSF56801">
    <property type="entry name" value="Acetyl-CoA synthetase-like"/>
    <property type="match status" value="1"/>
</dbReference>
<dbReference type="Pfam" id="PF00501">
    <property type="entry name" value="AMP-binding"/>
    <property type="match status" value="1"/>
</dbReference>
<keyword evidence="4" id="KW-0576">Peroxisome</keyword>
<gene>
    <name evidence="8" type="primary">LOC124293986</name>
</gene>
<dbReference type="Pfam" id="PF13193">
    <property type="entry name" value="AMP-binding_C"/>
    <property type="match status" value="1"/>
</dbReference>
<dbReference type="InterPro" id="IPR045851">
    <property type="entry name" value="AMP-bd_C_sf"/>
</dbReference>
<dbReference type="PANTHER" id="PTHR24096:SF149">
    <property type="entry name" value="AMP-BINDING DOMAIN-CONTAINING PROTEIN-RELATED"/>
    <property type="match status" value="1"/>
</dbReference>
<dbReference type="GeneID" id="124293986"/>
<protein>
    <submittedName>
        <fullName evidence="8">4-coumarate--CoA ligase 1-like</fullName>
    </submittedName>
</protein>
<proteinExistence type="inferred from homology"/>
<evidence type="ECO:0000256" key="4">
    <source>
        <dbReference type="ARBA" id="ARBA00023140"/>
    </source>
</evidence>
<evidence type="ECO:0000259" key="6">
    <source>
        <dbReference type="Pfam" id="PF13193"/>
    </source>
</evidence>